<evidence type="ECO:0000313" key="3">
    <source>
        <dbReference type="Proteomes" id="UP000826195"/>
    </source>
</evidence>
<organism evidence="2 3">
    <name type="scientific">Cotesia glomerata</name>
    <name type="common">Lepidopteran parasitic wasp</name>
    <name type="synonym">Apanteles glomeratus</name>
    <dbReference type="NCBI Taxonomy" id="32391"/>
    <lineage>
        <taxon>Eukaryota</taxon>
        <taxon>Metazoa</taxon>
        <taxon>Ecdysozoa</taxon>
        <taxon>Arthropoda</taxon>
        <taxon>Hexapoda</taxon>
        <taxon>Insecta</taxon>
        <taxon>Pterygota</taxon>
        <taxon>Neoptera</taxon>
        <taxon>Endopterygota</taxon>
        <taxon>Hymenoptera</taxon>
        <taxon>Apocrita</taxon>
        <taxon>Ichneumonoidea</taxon>
        <taxon>Braconidae</taxon>
        <taxon>Microgastrinae</taxon>
        <taxon>Cotesia</taxon>
    </lineage>
</organism>
<sequence length="128" mass="14124">MSPCVASREDRTIWQYLEERDRYQETAVETPKTSSLQENEPTVGTPKTPLQGTVGAPAKKRGRPPKHPEKPGGIRIDPSARDYKNISKRIFFTKPNEIDFSNSGTGPMYLSVQVVNALVNAPPAITDG</sequence>
<keyword evidence="3" id="KW-1185">Reference proteome</keyword>
<dbReference type="Proteomes" id="UP000826195">
    <property type="component" value="Unassembled WGS sequence"/>
</dbReference>
<proteinExistence type="predicted"/>
<dbReference type="AlphaFoldDB" id="A0AAV7J4X7"/>
<name>A0AAV7J4X7_COTGL</name>
<gene>
    <name evidence="2" type="ORF">KQX54_013726</name>
</gene>
<evidence type="ECO:0000256" key="1">
    <source>
        <dbReference type="SAM" id="MobiDB-lite"/>
    </source>
</evidence>
<feature type="compositionally biased region" description="Polar residues" evidence="1">
    <location>
        <begin position="31"/>
        <end position="42"/>
    </location>
</feature>
<reference evidence="2 3" key="1">
    <citation type="journal article" date="2021" name="J. Hered.">
        <title>A chromosome-level genome assembly of the parasitoid wasp, Cotesia glomerata (Hymenoptera: Braconidae).</title>
        <authorList>
            <person name="Pinto B.J."/>
            <person name="Weis J.J."/>
            <person name="Gamble T."/>
            <person name="Ode P.J."/>
            <person name="Paul R."/>
            <person name="Zaspel J.M."/>
        </authorList>
    </citation>
    <scope>NUCLEOTIDE SEQUENCE [LARGE SCALE GENOMIC DNA]</scope>
    <source>
        <strain evidence="2">CgM1</strain>
    </source>
</reference>
<comment type="caution">
    <text evidence="2">The sequence shown here is derived from an EMBL/GenBank/DDBJ whole genome shotgun (WGS) entry which is preliminary data.</text>
</comment>
<accession>A0AAV7J4X7</accession>
<protein>
    <submittedName>
        <fullName evidence="2">Uncharacterized protein</fullName>
    </submittedName>
</protein>
<feature type="compositionally biased region" description="Basic and acidic residues" evidence="1">
    <location>
        <begin position="66"/>
        <end position="80"/>
    </location>
</feature>
<evidence type="ECO:0000313" key="2">
    <source>
        <dbReference type="EMBL" id="KAH0567781.1"/>
    </source>
</evidence>
<feature type="region of interest" description="Disordered" evidence="1">
    <location>
        <begin position="21"/>
        <end position="80"/>
    </location>
</feature>
<dbReference type="EMBL" id="JAHXZJ010000001">
    <property type="protein sequence ID" value="KAH0567781.1"/>
    <property type="molecule type" value="Genomic_DNA"/>
</dbReference>